<dbReference type="AlphaFoldDB" id="A0A1Y5F5V1"/>
<dbReference type="GO" id="GO:0016491">
    <property type="term" value="F:oxidoreductase activity"/>
    <property type="evidence" value="ECO:0007669"/>
    <property type="project" value="UniProtKB-KW"/>
</dbReference>
<dbReference type="SMART" id="SM01008">
    <property type="entry name" value="Ald_Xan_dh_C"/>
    <property type="match status" value="1"/>
</dbReference>
<dbReference type="Pfam" id="PF02738">
    <property type="entry name" value="MoCoBD_1"/>
    <property type="match status" value="1"/>
</dbReference>
<proteinExistence type="inferred from homology"/>
<dbReference type="FunFam" id="3.30.365.10:FF:000001">
    <property type="entry name" value="Xanthine dehydrogenase oxidase"/>
    <property type="match status" value="1"/>
</dbReference>
<evidence type="ECO:0000256" key="7">
    <source>
        <dbReference type="ARBA" id="ARBA00023004"/>
    </source>
</evidence>
<dbReference type="Pfam" id="PF01315">
    <property type="entry name" value="Ald_Xan_dh_C"/>
    <property type="match status" value="1"/>
</dbReference>
<sequence length="769" mass="84725">MSVGKNIPHDSARSHVSGESIFIDDKPFVKNEVICGFLGSPVACGKLKNINIDKALEVPGILGIYTHKDLLHNRWGAIIKEQPILIDDQISYMHEPICVFAADSYDAISEAKKLVELTIDEETPLLNLQDSIDQKLFLSEEKKIENGDVEKAFKEADYTLEGIFENNGQEHFYLESHASSAYPLENGQIEIHSSSQHPSETQHVVAEALGLSFHQVVCVVKRMGGGFGGKESQAAPFAAMAAICAKKLKRAARIVIDKDDDMKVTGKRHPFKNFWKVAFNKEGKILGYEIRLFSNGGAYTDLSGSILERAMLHSDGSYYIPNVKIIGRVCKTNVHSHTAFRGFGGPQGNATIESVIEEIAQFLNLDSLDIRKRNIYQGKDLETPYGQIIENNTLPEILKKIEVTSDYQERRKEIDSFNKSSKTHIKGMALGSTKFGIAFTARFLNQANALVNLHLDGSIQVSTGATEMGQGVNTKIQQVAAHAFGLPVSEVQVMPTSTEKNHNTSPTAASSGSDLNGMATLIACNKIKERLRAVFEVHSLGELKANEEIEIDLSIEREYIVFEDATVTNTTTNESIPLKELITIAYLNRISMAGYAFYKTPGIGFDKTTGVGHAFNYYTNGMAVSEVLIDKFTGETKILRTDILMDLGRSINPGIDMGQVTGGFIQGMGWVTAENLVYSKDGDFLSHSPTTYKIPSIHDIPRVFNIDLIENNTNDVCVHKSKAVGEPPLLLGSAVWNAIKNALRYAKPEQASKLRLPATCEEIVMLLDE</sequence>
<dbReference type="Gene3D" id="3.90.1170.50">
    <property type="entry name" value="Aldehyde oxidase/xanthine dehydrogenase, a/b hammerhead"/>
    <property type="match status" value="1"/>
</dbReference>
<evidence type="ECO:0000256" key="9">
    <source>
        <dbReference type="ARBA" id="ARBA00034078"/>
    </source>
</evidence>
<evidence type="ECO:0000256" key="5">
    <source>
        <dbReference type="ARBA" id="ARBA00022723"/>
    </source>
</evidence>
<evidence type="ECO:0000256" key="6">
    <source>
        <dbReference type="ARBA" id="ARBA00023002"/>
    </source>
</evidence>
<dbReference type="EMBL" id="MAAO01000006">
    <property type="protein sequence ID" value="OUR96266.1"/>
    <property type="molecule type" value="Genomic_DNA"/>
</dbReference>
<dbReference type="Pfam" id="PF20256">
    <property type="entry name" value="MoCoBD_2"/>
    <property type="match status" value="1"/>
</dbReference>
<evidence type="ECO:0000256" key="4">
    <source>
        <dbReference type="ARBA" id="ARBA00022714"/>
    </source>
</evidence>
<comment type="cofactor">
    <cofactor evidence="9">
        <name>[2Fe-2S] cluster</name>
        <dbReference type="ChEBI" id="CHEBI:190135"/>
    </cofactor>
</comment>
<organism evidence="12 13">
    <name type="scientific">Halobacteriovorax marinus</name>
    <dbReference type="NCBI Taxonomy" id="97084"/>
    <lineage>
        <taxon>Bacteria</taxon>
        <taxon>Pseudomonadati</taxon>
        <taxon>Bdellovibrionota</taxon>
        <taxon>Bacteriovoracia</taxon>
        <taxon>Bacteriovoracales</taxon>
        <taxon>Halobacteriovoraceae</taxon>
        <taxon>Halobacteriovorax</taxon>
    </lineage>
</organism>
<comment type="similarity">
    <text evidence="3">Belongs to the xanthine dehydrogenase family.</text>
</comment>
<dbReference type="InterPro" id="IPR036856">
    <property type="entry name" value="Ald_Oxase/Xan_DH_a/b_sf"/>
</dbReference>
<gene>
    <name evidence="12" type="ORF">A9Q84_07870</name>
</gene>
<dbReference type="Gene3D" id="3.30.365.10">
    <property type="entry name" value="Aldehyde oxidase/xanthine dehydrogenase, molybdopterin binding domain"/>
    <property type="match status" value="4"/>
</dbReference>
<evidence type="ECO:0000256" key="10">
    <source>
        <dbReference type="ARBA" id="ARBA00053029"/>
    </source>
</evidence>
<keyword evidence="6" id="KW-0560">Oxidoreductase</keyword>
<dbReference type="SUPFAM" id="SSF56003">
    <property type="entry name" value="Molybdenum cofactor-binding domain"/>
    <property type="match status" value="1"/>
</dbReference>
<dbReference type="InterPro" id="IPR016208">
    <property type="entry name" value="Ald_Oxase/xanthine_DH-like"/>
</dbReference>
<keyword evidence="7" id="KW-0408">Iron</keyword>
<name>A0A1Y5F5V1_9BACT</name>
<evidence type="ECO:0000256" key="1">
    <source>
        <dbReference type="ARBA" id="ARBA00001924"/>
    </source>
</evidence>
<dbReference type="SUPFAM" id="SSF54665">
    <property type="entry name" value="CO dehydrogenase molybdoprotein N-domain-like"/>
    <property type="match status" value="1"/>
</dbReference>
<comment type="cofactor">
    <cofactor evidence="10">
        <name>Mo-molybdopterin cytosine dinucleotide</name>
        <dbReference type="ChEBI" id="CHEBI:71308"/>
    </cofactor>
</comment>
<feature type="domain" description="Aldehyde oxidase/xanthine dehydrogenase a/b hammerhead" evidence="11">
    <location>
        <begin position="17"/>
        <end position="123"/>
    </location>
</feature>
<dbReference type="InterPro" id="IPR000674">
    <property type="entry name" value="Ald_Oxase/Xan_DH_a/b"/>
</dbReference>
<evidence type="ECO:0000313" key="13">
    <source>
        <dbReference type="Proteomes" id="UP000196531"/>
    </source>
</evidence>
<keyword evidence="4" id="KW-0001">2Fe-2S</keyword>
<dbReference type="GO" id="GO:0051537">
    <property type="term" value="F:2 iron, 2 sulfur cluster binding"/>
    <property type="evidence" value="ECO:0007669"/>
    <property type="project" value="UniProtKB-KW"/>
</dbReference>
<evidence type="ECO:0000256" key="2">
    <source>
        <dbReference type="ARBA" id="ARBA00001974"/>
    </source>
</evidence>
<dbReference type="InterPro" id="IPR008274">
    <property type="entry name" value="AldOxase/xan_DH_MoCoBD1"/>
</dbReference>
<evidence type="ECO:0000256" key="8">
    <source>
        <dbReference type="ARBA" id="ARBA00023014"/>
    </source>
</evidence>
<dbReference type="InterPro" id="IPR037165">
    <property type="entry name" value="AldOxase/xan_DH_Mopterin-bd_sf"/>
</dbReference>
<dbReference type="Proteomes" id="UP000196531">
    <property type="component" value="Unassembled WGS sequence"/>
</dbReference>
<dbReference type="PANTHER" id="PTHR45444:SF3">
    <property type="entry name" value="XANTHINE DEHYDROGENASE"/>
    <property type="match status" value="1"/>
</dbReference>
<reference evidence="13" key="1">
    <citation type="journal article" date="2017" name="Proc. Natl. Acad. Sci. U.S.A.">
        <title>Simulation of Deepwater Horizon oil plume reveals substrate specialization within a complex community of hydrocarbon-degraders.</title>
        <authorList>
            <person name="Hu P."/>
            <person name="Dubinsky E.A."/>
            <person name="Probst A.J."/>
            <person name="Wang J."/>
            <person name="Sieber C.M.K."/>
            <person name="Tom L.M."/>
            <person name="Gardinali P."/>
            <person name="Banfield J.F."/>
            <person name="Atlas R.M."/>
            <person name="Andersen G.L."/>
        </authorList>
    </citation>
    <scope>NUCLEOTIDE SEQUENCE [LARGE SCALE GENOMIC DNA]</scope>
</reference>
<dbReference type="GO" id="GO:0005506">
    <property type="term" value="F:iron ion binding"/>
    <property type="evidence" value="ECO:0007669"/>
    <property type="project" value="InterPro"/>
</dbReference>
<dbReference type="PANTHER" id="PTHR45444">
    <property type="entry name" value="XANTHINE DEHYDROGENASE"/>
    <property type="match status" value="1"/>
</dbReference>
<evidence type="ECO:0000259" key="11">
    <source>
        <dbReference type="SMART" id="SM01008"/>
    </source>
</evidence>
<dbReference type="FunFam" id="3.30.365.10:FF:000002">
    <property type="entry name" value="Xanthine dehydrogenase oxidase"/>
    <property type="match status" value="1"/>
</dbReference>
<evidence type="ECO:0000313" key="12">
    <source>
        <dbReference type="EMBL" id="OUR96266.1"/>
    </source>
</evidence>
<keyword evidence="5" id="KW-0479">Metal-binding</keyword>
<comment type="cofactor">
    <cofactor evidence="2">
        <name>FAD</name>
        <dbReference type="ChEBI" id="CHEBI:57692"/>
    </cofactor>
</comment>
<keyword evidence="8" id="KW-0411">Iron-sulfur</keyword>
<evidence type="ECO:0000256" key="3">
    <source>
        <dbReference type="ARBA" id="ARBA00006849"/>
    </source>
</evidence>
<comment type="cofactor">
    <cofactor evidence="1">
        <name>Mo-molybdopterin</name>
        <dbReference type="ChEBI" id="CHEBI:71302"/>
    </cofactor>
</comment>
<protein>
    <submittedName>
        <fullName evidence="12">Xanthine dehydrogenase molybdopterin binding subunit</fullName>
    </submittedName>
</protein>
<dbReference type="InterPro" id="IPR046867">
    <property type="entry name" value="AldOxase/xan_DH_MoCoBD2"/>
</dbReference>
<comment type="caution">
    <text evidence="12">The sequence shown here is derived from an EMBL/GenBank/DDBJ whole genome shotgun (WGS) entry which is preliminary data.</text>
</comment>
<accession>A0A1Y5F5V1</accession>